<feature type="chain" id="PRO_5007294044" description="Chaplin domain-containing protein" evidence="1">
    <location>
        <begin position="17"/>
        <end position="85"/>
    </location>
</feature>
<dbReference type="PROSITE" id="PS51884">
    <property type="entry name" value="CHAPLIN"/>
    <property type="match status" value="1"/>
</dbReference>
<evidence type="ECO:0000313" key="3">
    <source>
        <dbReference type="EMBL" id="KXN65915.1"/>
    </source>
</evidence>
<name>A0A137NSZ7_CONC2</name>
<reference evidence="3 4" key="1">
    <citation type="journal article" date="2015" name="Genome Biol. Evol.">
        <title>Phylogenomic analyses indicate that early fungi evolved digesting cell walls of algal ancestors of land plants.</title>
        <authorList>
            <person name="Chang Y."/>
            <person name="Wang S."/>
            <person name="Sekimoto S."/>
            <person name="Aerts A.L."/>
            <person name="Choi C."/>
            <person name="Clum A."/>
            <person name="LaButti K.M."/>
            <person name="Lindquist E.A."/>
            <person name="Yee Ngan C."/>
            <person name="Ohm R.A."/>
            <person name="Salamov A.A."/>
            <person name="Grigoriev I.V."/>
            <person name="Spatafora J.W."/>
            <person name="Berbee M.L."/>
        </authorList>
    </citation>
    <scope>NUCLEOTIDE SEQUENCE [LARGE SCALE GENOMIC DNA]</scope>
    <source>
        <strain evidence="3 4">NRRL 28638</strain>
    </source>
</reference>
<protein>
    <recommendedName>
        <fullName evidence="2">Chaplin domain-containing protein</fullName>
    </recommendedName>
</protein>
<dbReference type="Proteomes" id="UP000070444">
    <property type="component" value="Unassembled WGS sequence"/>
</dbReference>
<dbReference type="Pfam" id="PF03777">
    <property type="entry name" value="ChpA-C"/>
    <property type="match status" value="1"/>
</dbReference>
<keyword evidence="1" id="KW-0732">Signal</keyword>
<keyword evidence="4" id="KW-1185">Reference proteome</keyword>
<dbReference type="InterPro" id="IPR005528">
    <property type="entry name" value="ChpA-H"/>
</dbReference>
<evidence type="ECO:0000256" key="1">
    <source>
        <dbReference type="SAM" id="SignalP"/>
    </source>
</evidence>
<sequence length="85" mass="8640">MQLVIIFAALFQLVIGTPIDATGTSNSPGAVSGNVVQLPLLVPVNACGNSINVIGAGNAAAGNNNMVANHHIKDHIFTSSMEGRS</sequence>
<evidence type="ECO:0000259" key="2">
    <source>
        <dbReference type="PROSITE" id="PS51884"/>
    </source>
</evidence>
<feature type="domain" description="Chaplin" evidence="2">
    <location>
        <begin position="27"/>
        <end position="67"/>
    </location>
</feature>
<gene>
    <name evidence="3" type="ORF">CONCODRAFT_12376</name>
</gene>
<evidence type="ECO:0000313" key="4">
    <source>
        <dbReference type="Proteomes" id="UP000070444"/>
    </source>
</evidence>
<accession>A0A137NSZ7</accession>
<dbReference type="EMBL" id="KQ964797">
    <property type="protein sequence ID" value="KXN65915.1"/>
    <property type="molecule type" value="Genomic_DNA"/>
</dbReference>
<dbReference type="AlphaFoldDB" id="A0A137NSZ7"/>
<feature type="signal peptide" evidence="1">
    <location>
        <begin position="1"/>
        <end position="16"/>
    </location>
</feature>
<organism evidence="3 4">
    <name type="scientific">Conidiobolus coronatus (strain ATCC 28846 / CBS 209.66 / NRRL 28638)</name>
    <name type="common">Delacroixia coronata</name>
    <dbReference type="NCBI Taxonomy" id="796925"/>
    <lineage>
        <taxon>Eukaryota</taxon>
        <taxon>Fungi</taxon>
        <taxon>Fungi incertae sedis</taxon>
        <taxon>Zoopagomycota</taxon>
        <taxon>Entomophthoromycotina</taxon>
        <taxon>Entomophthoromycetes</taxon>
        <taxon>Entomophthorales</taxon>
        <taxon>Ancylistaceae</taxon>
        <taxon>Conidiobolus</taxon>
    </lineage>
</organism>
<proteinExistence type="predicted"/>